<dbReference type="Proteomes" id="UP000284605">
    <property type="component" value="Unassembled WGS sequence"/>
</dbReference>
<dbReference type="OrthoDB" id="8481575at2"/>
<dbReference type="AlphaFoldDB" id="A0A418WUI6"/>
<evidence type="ECO:0000313" key="3">
    <source>
        <dbReference type="EMBL" id="RJF94807.1"/>
    </source>
</evidence>
<name>A0A418WUI6_9PROT</name>
<keyword evidence="1" id="KW-0547">Nucleotide-binding</keyword>
<dbReference type="GO" id="GO:0000166">
    <property type="term" value="F:nucleotide binding"/>
    <property type="evidence" value="ECO:0007669"/>
    <property type="project" value="UniProtKB-KW"/>
</dbReference>
<keyword evidence="4" id="KW-1185">Reference proteome</keyword>
<dbReference type="RefSeq" id="WP_147385494.1">
    <property type="nucleotide sequence ID" value="NZ_QYUK01000008.1"/>
</dbReference>
<dbReference type="EMBL" id="QYUK01000008">
    <property type="protein sequence ID" value="RJF94807.1"/>
    <property type="molecule type" value="Genomic_DNA"/>
</dbReference>
<dbReference type="InterPro" id="IPR056098">
    <property type="entry name" value="Acb2/Tad1_hairpin"/>
</dbReference>
<reference evidence="3 4" key="1">
    <citation type="submission" date="2018-09" db="EMBL/GenBank/DDBJ databases">
        <authorList>
            <person name="Zhu H."/>
        </authorList>
    </citation>
    <scope>NUCLEOTIDE SEQUENCE [LARGE SCALE GENOMIC DNA]</scope>
    <source>
        <strain evidence="3 4">K1W22B-8</strain>
    </source>
</reference>
<sequence length="71" mass="7873">MAVNPFKDFIGKRAVPPETEPVAFCVHATFYAATALWDLLDELPNKAEAILAQRRLEEAVFWATRAAGQTP</sequence>
<accession>A0A418WUI6</accession>
<evidence type="ECO:0000256" key="1">
    <source>
        <dbReference type="ARBA" id="ARBA00022741"/>
    </source>
</evidence>
<organism evidence="3 4">
    <name type="scientific">Oleomonas cavernae</name>
    <dbReference type="NCBI Taxonomy" id="2320859"/>
    <lineage>
        <taxon>Bacteria</taxon>
        <taxon>Pseudomonadati</taxon>
        <taxon>Pseudomonadota</taxon>
        <taxon>Alphaproteobacteria</taxon>
        <taxon>Acetobacterales</taxon>
        <taxon>Acetobacteraceae</taxon>
        <taxon>Oleomonas</taxon>
    </lineage>
</organism>
<evidence type="ECO:0000259" key="2">
    <source>
        <dbReference type="Pfam" id="PF24729"/>
    </source>
</evidence>
<comment type="caution">
    <text evidence="3">The sequence shown here is derived from an EMBL/GenBank/DDBJ whole genome shotgun (WGS) entry which is preliminary data.</text>
</comment>
<proteinExistence type="predicted"/>
<protein>
    <recommendedName>
        <fullName evidence="2">Acb2/Tad1 hairpin domain-containing protein</fullName>
    </recommendedName>
</protein>
<evidence type="ECO:0000313" key="4">
    <source>
        <dbReference type="Proteomes" id="UP000284605"/>
    </source>
</evidence>
<feature type="domain" description="Acb2/Tad1 hairpin" evidence="2">
    <location>
        <begin position="11"/>
        <end position="67"/>
    </location>
</feature>
<dbReference type="Pfam" id="PF24729">
    <property type="entry name" value="Acb2_Tad1_hairpin"/>
    <property type="match status" value="1"/>
</dbReference>
<gene>
    <name evidence="3" type="ORF">D3874_03045</name>
</gene>